<dbReference type="PANTHER" id="PTHR33751:SF9">
    <property type="entry name" value="CYTOCHROME C4"/>
    <property type="match status" value="1"/>
</dbReference>
<keyword evidence="7" id="KW-0472">Membrane</keyword>
<keyword evidence="4" id="KW-0249">Electron transport</keyword>
<dbReference type="Proteomes" id="UP000318590">
    <property type="component" value="Unassembled WGS sequence"/>
</dbReference>
<dbReference type="InterPro" id="IPR050597">
    <property type="entry name" value="Cytochrome_c_Oxidase_Subunit"/>
</dbReference>
<feature type="domain" description="Cytochrome c" evidence="8">
    <location>
        <begin position="216"/>
        <end position="303"/>
    </location>
</feature>
<dbReference type="RefSeq" id="WP_142834733.1">
    <property type="nucleotide sequence ID" value="NZ_VFSV01000015.1"/>
</dbReference>
<keyword evidence="7" id="KW-1133">Transmembrane helix</keyword>
<dbReference type="EMBL" id="VFSV01000015">
    <property type="protein sequence ID" value="TRD19824.1"/>
    <property type="molecule type" value="Genomic_DNA"/>
</dbReference>
<organism evidence="9 10">
    <name type="scientific">Palleronia caenipelagi</name>
    <dbReference type="NCBI Taxonomy" id="2489174"/>
    <lineage>
        <taxon>Bacteria</taxon>
        <taxon>Pseudomonadati</taxon>
        <taxon>Pseudomonadota</taxon>
        <taxon>Alphaproteobacteria</taxon>
        <taxon>Rhodobacterales</taxon>
        <taxon>Roseobacteraceae</taxon>
        <taxon>Palleronia</taxon>
    </lineage>
</organism>
<dbReference type="Gene3D" id="1.10.760.10">
    <property type="entry name" value="Cytochrome c-like domain"/>
    <property type="match status" value="5"/>
</dbReference>
<dbReference type="Pfam" id="PF13442">
    <property type="entry name" value="Cytochrome_CBB3"/>
    <property type="match status" value="2"/>
</dbReference>
<feature type="transmembrane region" description="Helical" evidence="7">
    <location>
        <begin position="12"/>
        <end position="35"/>
    </location>
</feature>
<keyword evidence="3 6" id="KW-0479">Metal-binding</keyword>
<keyword evidence="10" id="KW-1185">Reference proteome</keyword>
<dbReference type="Pfam" id="PF00034">
    <property type="entry name" value="Cytochrom_C"/>
    <property type="match status" value="2"/>
</dbReference>
<gene>
    <name evidence="9" type="ORF">FEV53_10290</name>
</gene>
<dbReference type="PROSITE" id="PS51007">
    <property type="entry name" value="CYTC"/>
    <property type="match status" value="4"/>
</dbReference>
<dbReference type="InterPro" id="IPR009056">
    <property type="entry name" value="Cyt_c-like_dom"/>
</dbReference>
<evidence type="ECO:0000256" key="5">
    <source>
        <dbReference type="ARBA" id="ARBA00023004"/>
    </source>
</evidence>
<evidence type="ECO:0000259" key="8">
    <source>
        <dbReference type="PROSITE" id="PS51007"/>
    </source>
</evidence>
<evidence type="ECO:0000256" key="3">
    <source>
        <dbReference type="ARBA" id="ARBA00022723"/>
    </source>
</evidence>
<keyword evidence="1" id="KW-0813">Transport</keyword>
<keyword evidence="5 6" id="KW-0408">Iron</keyword>
<evidence type="ECO:0000256" key="6">
    <source>
        <dbReference type="PROSITE-ProRule" id="PRU00433"/>
    </source>
</evidence>
<dbReference type="AlphaFoldDB" id="A0A547Q0A7"/>
<evidence type="ECO:0000313" key="9">
    <source>
        <dbReference type="EMBL" id="TRD19824.1"/>
    </source>
</evidence>
<comment type="caution">
    <text evidence="9">The sequence shown here is derived from an EMBL/GenBank/DDBJ whole genome shotgun (WGS) entry which is preliminary data.</text>
</comment>
<evidence type="ECO:0000256" key="1">
    <source>
        <dbReference type="ARBA" id="ARBA00022448"/>
    </source>
</evidence>
<proteinExistence type="predicted"/>
<dbReference type="OrthoDB" id="9773456at2"/>
<sequence>MKLRGHSVKSLLAGGLAVVAAGSVVGLIVFAFAMFGGMDLSARKPDPKIVYHLLHRTFKSSVARRAPDEVPEDLDDRSRVLLGAQHYANACAKCHGGPGLGQNPQALAMRPRPQHLASVVEQFSDGELHYIVDEGVRMSAMPAWPAEGRGDEIWNVVAFLRQLPDMTADEYVALLQPRDLSNAEAAEAIAYGTPGAPKDNGLQNGIRWPEEEYAYASPATEWRDFAIEGDLVQRCAACHGAEGAGSTTEGRAPNLTTLSAGQITRALDAYASGNRKSGIMQIVAANLSEGQRKALGDYYDSLPDQPSPMQGKGDMALGEQIATEGKLIAGVPACLTCHNDSAPSLAGQSASYIEDQLHVFATEVRGAGGYWKAMPYVAQNLTMEERAAVATYMAAQDPAAKPPVVDLLASADPAAGAEVVERICKECHQSSGLGSEGGDVPNLTLTKASYLHQQLWKFREELRPSSKMNQTARRLSEDEIANVAAYFGTLTPVRVDRDGDAEAIARGATIAQNGIPDSNVPSCLGCHGGETANPLIPRLNGQNVEYLRDRLDTFQGVVGERIYGFSPMPAIASQMTAEQRDDVAAWFAAQEPLAK</sequence>
<dbReference type="InterPro" id="IPR036909">
    <property type="entry name" value="Cyt_c-like_dom_sf"/>
</dbReference>
<evidence type="ECO:0000256" key="2">
    <source>
        <dbReference type="ARBA" id="ARBA00022617"/>
    </source>
</evidence>
<evidence type="ECO:0000313" key="10">
    <source>
        <dbReference type="Proteomes" id="UP000318590"/>
    </source>
</evidence>
<evidence type="ECO:0000256" key="7">
    <source>
        <dbReference type="SAM" id="Phobius"/>
    </source>
</evidence>
<protein>
    <submittedName>
        <fullName evidence="9">C-type cytochrome</fullName>
    </submittedName>
</protein>
<keyword evidence="7" id="KW-0812">Transmembrane</keyword>
<reference evidence="9 10" key="1">
    <citation type="submission" date="2019-06" db="EMBL/GenBank/DDBJ databases">
        <title>Paenimaribius caenipelagi gen. nov., sp. nov., isolated from a tidal flat.</title>
        <authorList>
            <person name="Yoon J.-H."/>
        </authorList>
    </citation>
    <scope>NUCLEOTIDE SEQUENCE [LARGE SCALE GENOMIC DNA]</scope>
    <source>
        <strain evidence="9 10">JBTF-M29</strain>
    </source>
</reference>
<name>A0A547Q0A7_9RHOB</name>
<evidence type="ECO:0000256" key="4">
    <source>
        <dbReference type="ARBA" id="ARBA00022982"/>
    </source>
</evidence>
<feature type="domain" description="Cytochrome c" evidence="8">
    <location>
        <begin position="411"/>
        <end position="591"/>
    </location>
</feature>
<feature type="domain" description="Cytochrome c" evidence="8">
    <location>
        <begin position="313"/>
        <end position="397"/>
    </location>
</feature>
<dbReference type="GO" id="GO:0009055">
    <property type="term" value="F:electron transfer activity"/>
    <property type="evidence" value="ECO:0007669"/>
    <property type="project" value="InterPro"/>
</dbReference>
<feature type="domain" description="Cytochrome c" evidence="8">
    <location>
        <begin position="78"/>
        <end position="164"/>
    </location>
</feature>
<keyword evidence="2 6" id="KW-0349">Heme</keyword>
<dbReference type="SUPFAM" id="SSF46626">
    <property type="entry name" value="Cytochrome c"/>
    <property type="match status" value="5"/>
</dbReference>
<dbReference type="PANTHER" id="PTHR33751">
    <property type="entry name" value="CBB3-TYPE CYTOCHROME C OXIDASE SUBUNIT FIXP"/>
    <property type="match status" value="1"/>
</dbReference>
<dbReference type="GO" id="GO:0046872">
    <property type="term" value="F:metal ion binding"/>
    <property type="evidence" value="ECO:0007669"/>
    <property type="project" value="UniProtKB-KW"/>
</dbReference>
<dbReference type="GO" id="GO:0020037">
    <property type="term" value="F:heme binding"/>
    <property type="evidence" value="ECO:0007669"/>
    <property type="project" value="InterPro"/>
</dbReference>
<accession>A0A547Q0A7</accession>